<feature type="domain" description="Beta-lactamase-related" evidence="1">
    <location>
        <begin position="95"/>
        <end position="390"/>
    </location>
</feature>
<dbReference type="SUPFAM" id="SSF56601">
    <property type="entry name" value="beta-lactamase/transpeptidase-like"/>
    <property type="match status" value="1"/>
</dbReference>
<organism evidence="2">
    <name type="scientific">Blastobotrys adeninivorans</name>
    <name type="common">Yeast</name>
    <name type="synonym">Arxula adeninivorans</name>
    <dbReference type="NCBI Taxonomy" id="409370"/>
    <lineage>
        <taxon>Eukaryota</taxon>
        <taxon>Fungi</taxon>
        <taxon>Dikarya</taxon>
        <taxon>Ascomycota</taxon>
        <taxon>Saccharomycotina</taxon>
        <taxon>Dipodascomycetes</taxon>
        <taxon>Dipodascales</taxon>
        <taxon>Trichomonascaceae</taxon>
        <taxon>Blastobotrys</taxon>
    </lineage>
</organism>
<evidence type="ECO:0000259" key="1">
    <source>
        <dbReference type="Pfam" id="PF00144"/>
    </source>
</evidence>
<sequence>MMPSHAANVSSFKLRYLARKIFKPRQPASLAETGLFTGAPQHEFLCRIDSLAPVSRMPASTTPYAWPSGPTISIPASYTFEGLTKSTEGLLTDTDTAALLVLVDGQVRYERYFLTGGPKVNWLSMSVAKSFISCLVGIAVEEGFIMSISEPISKYVPVEPNSAYDGVSIRDVLHMSSGARWNEDYADPNSEIFQINQAMLDKNSGLDGFVARMVKQSAPDTVCRYNSGETQILGSLIAHATKRSLTEYMTEKLVEPLGFESPSFWITDMLGTEVAYAGLNLTARDYAKLGELYRNEGTWHGKRIISANWIRESTTIDSPIREAGQPIVGSHGIGLGYGYQWWIPPGHKGDYCAIGVLNQLVYVNPEKNVTIVKLSANRRYGTSPDEDTNRNSENVEFLRAISATI</sequence>
<dbReference type="InterPro" id="IPR012338">
    <property type="entry name" value="Beta-lactam/transpept-like"/>
</dbReference>
<proteinExistence type="predicted"/>
<name>A0A060T3G0_BLAAD</name>
<dbReference type="PANTHER" id="PTHR43283:SF14">
    <property type="entry name" value="BLL8153 PROTEIN"/>
    <property type="match status" value="1"/>
</dbReference>
<reference evidence="2" key="1">
    <citation type="submission" date="2014-02" db="EMBL/GenBank/DDBJ databases">
        <authorList>
            <person name="Genoscope - CEA"/>
        </authorList>
    </citation>
    <scope>NUCLEOTIDE SEQUENCE</scope>
    <source>
        <strain evidence="2">LS3</strain>
    </source>
</reference>
<protein>
    <submittedName>
        <fullName evidence="2">ARAD1A15026p</fullName>
    </submittedName>
</protein>
<dbReference type="InterPro" id="IPR001466">
    <property type="entry name" value="Beta-lactam-related"/>
</dbReference>
<dbReference type="Pfam" id="PF00144">
    <property type="entry name" value="Beta-lactamase"/>
    <property type="match status" value="1"/>
</dbReference>
<dbReference type="Gene3D" id="3.40.710.10">
    <property type="entry name" value="DD-peptidase/beta-lactamase superfamily"/>
    <property type="match status" value="1"/>
</dbReference>
<dbReference type="EMBL" id="HG937691">
    <property type="protein sequence ID" value="CDP33681.1"/>
    <property type="molecule type" value="Genomic_DNA"/>
</dbReference>
<reference evidence="2" key="2">
    <citation type="submission" date="2014-06" db="EMBL/GenBank/DDBJ databases">
        <title>The complete genome of Blastobotrys (Arxula) adeninivorans LS3 - a yeast of biotechnological interest.</title>
        <authorList>
            <person name="Kunze G."/>
            <person name="Gaillardin C."/>
            <person name="Czernicka M."/>
            <person name="Durrens P."/>
            <person name="Martin T."/>
            <person name="Boer E."/>
            <person name="Gabaldon T."/>
            <person name="Cruz J."/>
            <person name="Talla E."/>
            <person name="Marck C."/>
            <person name="Goffeau A."/>
            <person name="Barbe V."/>
            <person name="Baret P."/>
            <person name="Baronian K."/>
            <person name="Beier S."/>
            <person name="Bleykasten C."/>
            <person name="Bode R."/>
            <person name="Casaregola S."/>
            <person name="Despons L."/>
            <person name="Fairhead C."/>
            <person name="Giersberg M."/>
            <person name="Gierski P."/>
            <person name="Hahnel U."/>
            <person name="Hartmann A."/>
            <person name="Jankowska D."/>
            <person name="Jubin C."/>
            <person name="Jung P."/>
            <person name="Lafontaine I."/>
            <person name="Leh-Louis V."/>
            <person name="Lemaire M."/>
            <person name="Marcet-Houben M."/>
            <person name="Mascher M."/>
            <person name="Morel G."/>
            <person name="Richard G.-F."/>
            <person name="Riechen J."/>
            <person name="Sacerdot C."/>
            <person name="Sarkar A."/>
            <person name="Savel G."/>
            <person name="Schacherer J."/>
            <person name="Sherman D."/>
            <person name="Straub M.-L."/>
            <person name="Stein N."/>
            <person name="Thierry A."/>
            <person name="Trautwein-Schult A."/>
            <person name="Westhof E."/>
            <person name="Worch S."/>
            <person name="Dujon B."/>
            <person name="Souciet J.-L."/>
            <person name="Wincker P."/>
            <person name="Scholz U."/>
            <person name="Neuveglise N."/>
        </authorList>
    </citation>
    <scope>NUCLEOTIDE SEQUENCE</scope>
    <source>
        <strain evidence="2">LS3</strain>
    </source>
</reference>
<accession>A0A060T3G0</accession>
<dbReference type="AlphaFoldDB" id="A0A060T3G0"/>
<dbReference type="InterPro" id="IPR050789">
    <property type="entry name" value="Diverse_Enzym_Activities"/>
</dbReference>
<dbReference type="PANTHER" id="PTHR43283">
    <property type="entry name" value="BETA-LACTAMASE-RELATED"/>
    <property type="match status" value="1"/>
</dbReference>
<gene>
    <name evidence="2" type="ORF">GNLVRS02_ARAD1A15026g</name>
</gene>
<evidence type="ECO:0000313" key="2">
    <source>
        <dbReference type="EMBL" id="CDP33681.1"/>
    </source>
</evidence>